<keyword evidence="2" id="KW-1185">Reference proteome</keyword>
<accession>A0A9J6RBB5</accession>
<dbReference type="EMBL" id="JAPRAT010000007">
    <property type="protein sequence ID" value="MCZ0702619.1"/>
    <property type="molecule type" value="Genomic_DNA"/>
</dbReference>
<dbReference type="InterPro" id="IPR025619">
    <property type="entry name" value="YlzJ"/>
</dbReference>
<organism evidence="1 2">
    <name type="scientific">Natronobacillus azotifigens</name>
    <dbReference type="NCBI Taxonomy" id="472978"/>
    <lineage>
        <taxon>Bacteria</taxon>
        <taxon>Bacillati</taxon>
        <taxon>Bacillota</taxon>
        <taxon>Bacilli</taxon>
        <taxon>Bacillales</taxon>
        <taxon>Bacillaceae</taxon>
        <taxon>Natronobacillus</taxon>
    </lineage>
</organism>
<comment type="caution">
    <text evidence="1">The sequence shown here is derived from an EMBL/GenBank/DDBJ whole genome shotgun (WGS) entry which is preliminary data.</text>
</comment>
<dbReference type="AlphaFoldDB" id="A0A9J6RBB5"/>
<proteinExistence type="predicted"/>
<gene>
    <name evidence="1" type="ORF">OWO01_05260</name>
</gene>
<reference evidence="1" key="1">
    <citation type="submission" date="2022-11" db="EMBL/GenBank/DDBJ databases">
        <title>WGS of Natronobacillus azotifigens 24KS-1, an anaerobic diazotrophic haloalkaliphile from soda-rich habitats.</title>
        <authorList>
            <person name="Sorokin D.Y."/>
            <person name="Merkel A.Y."/>
        </authorList>
    </citation>
    <scope>NUCLEOTIDE SEQUENCE</scope>
    <source>
        <strain evidence="1">24KS-1</strain>
    </source>
</reference>
<evidence type="ECO:0000313" key="1">
    <source>
        <dbReference type="EMBL" id="MCZ0702619.1"/>
    </source>
</evidence>
<evidence type="ECO:0000313" key="2">
    <source>
        <dbReference type="Proteomes" id="UP001084197"/>
    </source>
</evidence>
<name>A0A9J6RBB5_9BACI</name>
<dbReference type="RefSeq" id="WP_268779386.1">
    <property type="nucleotide sequence ID" value="NZ_JAPRAT010000007.1"/>
</dbReference>
<sequence>MIHYTPLHQQEIFPIDQEVYQNQVMIKQGNSVYYFDRLNEQDYRVAQIISTNPYDYMQHDHIDML</sequence>
<protein>
    <submittedName>
        <fullName evidence="1">Uncharacterized protein</fullName>
    </submittedName>
</protein>
<dbReference type="Pfam" id="PF14035">
    <property type="entry name" value="YlzJ"/>
    <property type="match status" value="1"/>
</dbReference>
<dbReference type="Proteomes" id="UP001084197">
    <property type="component" value="Unassembled WGS sequence"/>
</dbReference>